<keyword evidence="2" id="KW-1185">Reference proteome</keyword>
<dbReference type="Proteomes" id="UP001176961">
    <property type="component" value="Unassembled WGS sequence"/>
</dbReference>
<gene>
    <name evidence="1" type="ORF">CYNAS_LOCUS21708</name>
</gene>
<reference evidence="1" key="1">
    <citation type="submission" date="2023-07" db="EMBL/GenBank/DDBJ databases">
        <authorList>
            <consortium name="CYATHOMIX"/>
        </authorList>
    </citation>
    <scope>NUCLEOTIDE SEQUENCE</scope>
    <source>
        <strain evidence="1">N/A</strain>
    </source>
</reference>
<evidence type="ECO:0000313" key="2">
    <source>
        <dbReference type="Proteomes" id="UP001176961"/>
    </source>
</evidence>
<proteinExistence type="predicted"/>
<dbReference type="EMBL" id="CATQJL010000326">
    <property type="protein sequence ID" value="CAJ0609725.1"/>
    <property type="molecule type" value="Genomic_DNA"/>
</dbReference>
<comment type="caution">
    <text evidence="1">The sequence shown here is derived from an EMBL/GenBank/DDBJ whole genome shotgun (WGS) entry which is preliminary data.</text>
</comment>
<sequence length="110" mass="12863">MQAIAEAIREQILSILSYIDPNDDIKELVHNTILDHCGLLQKREELDDDLDYTEEEAQFHEEIKLQRQEEEAETFRLFTEEETYKQRLKNVALFIGASAGGWFGDEDDED</sequence>
<dbReference type="AlphaFoldDB" id="A0AA36MGY5"/>
<protein>
    <submittedName>
        <fullName evidence="1">Uncharacterized protein</fullName>
    </submittedName>
</protein>
<accession>A0AA36MGY5</accession>
<name>A0AA36MGY5_CYLNA</name>
<evidence type="ECO:0000313" key="1">
    <source>
        <dbReference type="EMBL" id="CAJ0609725.1"/>
    </source>
</evidence>
<organism evidence="1 2">
    <name type="scientific">Cylicocyclus nassatus</name>
    <name type="common">Nematode worm</name>
    <dbReference type="NCBI Taxonomy" id="53992"/>
    <lineage>
        <taxon>Eukaryota</taxon>
        <taxon>Metazoa</taxon>
        <taxon>Ecdysozoa</taxon>
        <taxon>Nematoda</taxon>
        <taxon>Chromadorea</taxon>
        <taxon>Rhabditida</taxon>
        <taxon>Rhabditina</taxon>
        <taxon>Rhabditomorpha</taxon>
        <taxon>Strongyloidea</taxon>
        <taxon>Strongylidae</taxon>
        <taxon>Cylicocyclus</taxon>
    </lineage>
</organism>